<dbReference type="AlphaFoldDB" id="X1J1W7"/>
<sequence>MKWTKKWKVKSESGKGSYVVSLSDKNEWGCSCPAWKFRRQECKHIIRVKLNPERYKGIEEQSSRPAYVLARVEKPTYDKKNNRLLIPLIRIEPYDVRMEALICYTMAGHGYKWREIVEIRNLNSDWTLTKVKRYIEKHKNLRGDQNEAGQ</sequence>
<feature type="domain" description="SWIM-type" evidence="1">
    <location>
        <begin position="18"/>
        <end position="53"/>
    </location>
</feature>
<dbReference type="PROSITE" id="PS50966">
    <property type="entry name" value="ZF_SWIM"/>
    <property type="match status" value="1"/>
</dbReference>
<comment type="caution">
    <text evidence="2">The sequence shown here is derived from an EMBL/GenBank/DDBJ whole genome shotgun (WGS) entry which is preliminary data.</text>
</comment>
<gene>
    <name evidence="2" type="ORF">S03H2_62174</name>
</gene>
<accession>X1J1W7</accession>
<dbReference type="EMBL" id="BARU01040189">
    <property type="protein sequence ID" value="GAH88696.1"/>
    <property type="molecule type" value="Genomic_DNA"/>
</dbReference>
<reference evidence="2" key="1">
    <citation type="journal article" date="2014" name="Front. Microbiol.">
        <title>High frequency of phylogenetically diverse reductive dehalogenase-homologous genes in deep subseafloor sedimentary metagenomes.</title>
        <authorList>
            <person name="Kawai M."/>
            <person name="Futagami T."/>
            <person name="Toyoda A."/>
            <person name="Takaki Y."/>
            <person name="Nishi S."/>
            <person name="Hori S."/>
            <person name="Arai W."/>
            <person name="Tsubouchi T."/>
            <person name="Morono Y."/>
            <person name="Uchiyama I."/>
            <person name="Ito T."/>
            <person name="Fujiyama A."/>
            <person name="Inagaki F."/>
            <person name="Takami H."/>
        </authorList>
    </citation>
    <scope>NUCLEOTIDE SEQUENCE</scope>
    <source>
        <strain evidence="2">Expedition CK06-06</strain>
    </source>
</reference>
<organism evidence="2">
    <name type="scientific">marine sediment metagenome</name>
    <dbReference type="NCBI Taxonomy" id="412755"/>
    <lineage>
        <taxon>unclassified sequences</taxon>
        <taxon>metagenomes</taxon>
        <taxon>ecological metagenomes</taxon>
    </lineage>
</organism>
<dbReference type="Pfam" id="PF04434">
    <property type="entry name" value="SWIM"/>
    <property type="match status" value="1"/>
</dbReference>
<evidence type="ECO:0000313" key="2">
    <source>
        <dbReference type="EMBL" id="GAH88696.1"/>
    </source>
</evidence>
<name>X1J1W7_9ZZZZ</name>
<dbReference type="InterPro" id="IPR007527">
    <property type="entry name" value="Znf_SWIM"/>
</dbReference>
<dbReference type="GO" id="GO:0008270">
    <property type="term" value="F:zinc ion binding"/>
    <property type="evidence" value="ECO:0007669"/>
    <property type="project" value="InterPro"/>
</dbReference>
<evidence type="ECO:0000259" key="1">
    <source>
        <dbReference type="PROSITE" id="PS50966"/>
    </source>
</evidence>
<proteinExistence type="predicted"/>
<protein>
    <recommendedName>
        <fullName evidence="1">SWIM-type domain-containing protein</fullName>
    </recommendedName>
</protein>